<accession>A0A232FI12</accession>
<evidence type="ECO:0000256" key="13">
    <source>
        <dbReference type="ARBA" id="ARBA00049077"/>
    </source>
</evidence>
<evidence type="ECO:0000313" key="16">
    <source>
        <dbReference type="EMBL" id="OXU29967.1"/>
    </source>
</evidence>
<comment type="caution">
    <text evidence="16">The sequence shown here is derived from an EMBL/GenBank/DDBJ whole genome shotgun (WGS) entry which is preliminary data.</text>
</comment>
<dbReference type="Gene3D" id="1.20.5.470">
    <property type="entry name" value="Single helix bin"/>
    <property type="match status" value="1"/>
</dbReference>
<organism evidence="16 17">
    <name type="scientific">Trichomalopsis sarcophagae</name>
    <dbReference type="NCBI Taxonomy" id="543379"/>
    <lineage>
        <taxon>Eukaryota</taxon>
        <taxon>Metazoa</taxon>
        <taxon>Ecdysozoa</taxon>
        <taxon>Arthropoda</taxon>
        <taxon>Hexapoda</taxon>
        <taxon>Insecta</taxon>
        <taxon>Pterygota</taxon>
        <taxon>Neoptera</taxon>
        <taxon>Endopterygota</taxon>
        <taxon>Hymenoptera</taxon>
        <taxon>Apocrita</taxon>
        <taxon>Proctotrupomorpha</taxon>
        <taxon>Chalcidoidea</taxon>
        <taxon>Pteromalidae</taxon>
        <taxon>Pteromalinae</taxon>
        <taxon>Trichomalopsis</taxon>
    </lineage>
</organism>
<dbReference type="InterPro" id="IPR024074">
    <property type="entry name" value="AS_cat/multimer_dom_body"/>
</dbReference>
<dbReference type="InterPro" id="IPR048268">
    <property type="entry name" value="Arginosuc_syn_C"/>
</dbReference>
<evidence type="ECO:0000256" key="2">
    <source>
        <dbReference type="ARBA" id="ARBA00005154"/>
    </source>
</evidence>
<evidence type="ECO:0000256" key="11">
    <source>
        <dbReference type="ARBA" id="ARBA00022840"/>
    </source>
</evidence>
<dbReference type="InterPro" id="IPR014729">
    <property type="entry name" value="Rossmann-like_a/b/a_fold"/>
</dbReference>
<dbReference type="HAMAP" id="MF_00005">
    <property type="entry name" value="Arg_succ_synth_type1"/>
    <property type="match status" value="1"/>
</dbReference>
<comment type="pathway">
    <text evidence="2">Nitrogen metabolism; urea cycle; (N(omega)-L-arginino)succinate from L-aspartate and L-citrulline: step 1/1.</text>
</comment>
<evidence type="ECO:0000259" key="15">
    <source>
        <dbReference type="Pfam" id="PF20979"/>
    </source>
</evidence>
<dbReference type="Proteomes" id="UP000215335">
    <property type="component" value="Unassembled WGS sequence"/>
</dbReference>
<dbReference type="OrthoDB" id="1688907at2759"/>
<keyword evidence="17" id="KW-1185">Reference proteome</keyword>
<evidence type="ECO:0000313" key="17">
    <source>
        <dbReference type="Proteomes" id="UP000215335"/>
    </source>
</evidence>
<evidence type="ECO:0000256" key="3">
    <source>
        <dbReference type="ARBA" id="ARBA00011881"/>
    </source>
</evidence>
<evidence type="ECO:0000256" key="10">
    <source>
        <dbReference type="ARBA" id="ARBA00022741"/>
    </source>
</evidence>
<dbReference type="Gene3D" id="3.90.1260.10">
    <property type="entry name" value="Argininosuccinate synthetase, chain A, domain 2"/>
    <property type="match status" value="1"/>
</dbReference>
<dbReference type="GO" id="GO:0000050">
    <property type="term" value="P:urea cycle"/>
    <property type="evidence" value="ECO:0007669"/>
    <property type="project" value="UniProtKB-UniPathway"/>
</dbReference>
<comment type="catalytic activity">
    <reaction evidence="13">
        <text>L-citrulline + L-aspartate + ATP = 2-(N(omega)-L-arginino)succinate + AMP + diphosphate + H(+)</text>
        <dbReference type="Rhea" id="RHEA:10932"/>
        <dbReference type="ChEBI" id="CHEBI:15378"/>
        <dbReference type="ChEBI" id="CHEBI:29991"/>
        <dbReference type="ChEBI" id="CHEBI:30616"/>
        <dbReference type="ChEBI" id="CHEBI:33019"/>
        <dbReference type="ChEBI" id="CHEBI:57472"/>
        <dbReference type="ChEBI" id="CHEBI:57743"/>
        <dbReference type="ChEBI" id="CHEBI:456215"/>
        <dbReference type="EC" id="6.3.4.5"/>
    </reaction>
</comment>
<evidence type="ECO:0000256" key="9">
    <source>
        <dbReference type="ARBA" id="ARBA00022605"/>
    </source>
</evidence>
<dbReference type="UniPathway" id="UPA00158">
    <property type="reaction ID" value="UER00272"/>
</dbReference>
<dbReference type="GO" id="GO:0005524">
    <property type="term" value="F:ATP binding"/>
    <property type="evidence" value="ECO:0007669"/>
    <property type="project" value="UniProtKB-KW"/>
</dbReference>
<feature type="domain" description="Arginosuccinate synthase C-terminal" evidence="15">
    <location>
        <begin position="195"/>
        <end position="418"/>
    </location>
</feature>
<keyword evidence="10" id="KW-0547">Nucleotide-binding</keyword>
<protein>
    <recommendedName>
        <fullName evidence="5">Argininosuccinate synthase</fullName>
        <ecNumber evidence="4">6.3.4.5</ecNumber>
    </recommendedName>
    <alternativeName>
        <fullName evidence="12">Citrulline--aspartate ligase</fullName>
    </alternativeName>
</protein>
<dbReference type="InterPro" id="IPR018223">
    <property type="entry name" value="Arginosuc_synth_CS"/>
</dbReference>
<dbReference type="InterPro" id="IPR023434">
    <property type="entry name" value="Arginosuc_synth_type_1_subfam"/>
</dbReference>
<evidence type="ECO:0000259" key="14">
    <source>
        <dbReference type="Pfam" id="PF00764"/>
    </source>
</evidence>
<evidence type="ECO:0000256" key="4">
    <source>
        <dbReference type="ARBA" id="ARBA00012286"/>
    </source>
</evidence>
<keyword evidence="7" id="KW-0055">Arginine biosynthesis</keyword>
<dbReference type="Pfam" id="PF00764">
    <property type="entry name" value="Arginosuc_synth"/>
    <property type="match status" value="1"/>
</dbReference>
<dbReference type="PROSITE" id="PS00565">
    <property type="entry name" value="ARGININOSUCCIN_SYN_2"/>
    <property type="match status" value="1"/>
</dbReference>
<reference evidence="16 17" key="1">
    <citation type="journal article" date="2017" name="Curr. Biol.">
        <title>The Evolution of Venom by Co-option of Single-Copy Genes.</title>
        <authorList>
            <person name="Martinson E.O."/>
            <person name="Mrinalini"/>
            <person name="Kelkar Y.D."/>
            <person name="Chang C.H."/>
            <person name="Werren J.H."/>
        </authorList>
    </citation>
    <scope>NUCLEOTIDE SEQUENCE [LARGE SCALE GENOMIC DNA]</scope>
    <source>
        <strain evidence="16 17">Alberta</strain>
        <tissue evidence="16">Whole body</tissue>
    </source>
</reference>
<dbReference type="SUPFAM" id="SSF69864">
    <property type="entry name" value="Argininosuccinate synthetase, C-terminal domain"/>
    <property type="match status" value="1"/>
</dbReference>
<dbReference type="UniPathway" id="UPA00068">
    <property type="reaction ID" value="UER00113"/>
</dbReference>
<comment type="pathway">
    <text evidence="1">Amino-acid biosynthesis; L-arginine biosynthesis; L-arginine from L-ornithine and carbamoyl phosphate: step 2/3.</text>
</comment>
<name>A0A232FI12_9HYME</name>
<dbReference type="GO" id="GO:0004055">
    <property type="term" value="F:argininosuccinate synthase activity"/>
    <property type="evidence" value="ECO:0007669"/>
    <property type="project" value="UniProtKB-EC"/>
</dbReference>
<dbReference type="STRING" id="543379.A0A232FI12"/>
<keyword evidence="11" id="KW-0067">ATP-binding</keyword>
<dbReference type="NCBIfam" id="TIGR00032">
    <property type="entry name" value="argG"/>
    <property type="match status" value="1"/>
</dbReference>
<dbReference type="GO" id="GO:0000053">
    <property type="term" value="P:argininosuccinate metabolic process"/>
    <property type="evidence" value="ECO:0007669"/>
    <property type="project" value="TreeGrafter"/>
</dbReference>
<dbReference type="FunFam" id="3.40.50.620:FF:000019">
    <property type="entry name" value="Argininosuccinate synthase"/>
    <property type="match status" value="1"/>
</dbReference>
<dbReference type="CDD" id="cd01999">
    <property type="entry name" value="ASS"/>
    <property type="match status" value="1"/>
</dbReference>
<evidence type="ECO:0000256" key="7">
    <source>
        <dbReference type="ARBA" id="ARBA00022571"/>
    </source>
</evidence>
<dbReference type="PANTHER" id="PTHR11587:SF2">
    <property type="entry name" value="ARGININOSUCCINATE SYNTHASE"/>
    <property type="match status" value="1"/>
</dbReference>
<feature type="domain" description="Arginosuccinate synthase-like N-terminal" evidence="14">
    <location>
        <begin position="22"/>
        <end position="186"/>
    </location>
</feature>
<evidence type="ECO:0000256" key="1">
    <source>
        <dbReference type="ARBA" id="ARBA00004967"/>
    </source>
</evidence>
<keyword evidence="9" id="KW-0028">Amino-acid biosynthesis</keyword>
<dbReference type="PROSITE" id="PS00564">
    <property type="entry name" value="ARGININOSUCCIN_SYN_1"/>
    <property type="match status" value="1"/>
</dbReference>
<dbReference type="EC" id="6.3.4.5" evidence="4"/>
<sequence length="427" mass="48075">MPVNSTLVRQFVKSTMEEKRKKVILAYSGGLDTSCILLWLIEKGYDVIAYVANIGQDEDFEAAREKALSIGAKRVIIEDLREAFVTSYVWPAVRSGLLYEGRYLLGTSLARPCISEGLIRAARSENAMTISHGATGKGNDQVRFELSCYTLLPAVQILAPWREPEFFNRFQGRPDLLEYAKKNKIPVSATPKEPWSTDANLLHISYESGVLENPANPAPSDLCKMTNNPQDAPDEPLDVEIYFAKGYPTFVENLHTHQVYKSPLAIIEFLNNVGGEHGIGRIDIVENRFIGLKSRGIYESPGAKIVHEAHQDLEVYLLDKEVLRLKSYLADKMSDYVYNGLWFSPECDFARESIALTQKYVTGSVIVRLYKGSVSIVARKSDVSLYNEGLVSMDSKGDFQPEDAGGFIRIQALRLKEYQRFKEQHKK</sequence>
<evidence type="ECO:0000256" key="5">
    <source>
        <dbReference type="ARBA" id="ARBA00014810"/>
    </source>
</evidence>
<dbReference type="Pfam" id="PF20979">
    <property type="entry name" value="Arginosuc_syn_C"/>
    <property type="match status" value="1"/>
</dbReference>
<dbReference type="SUPFAM" id="SSF52402">
    <property type="entry name" value="Adenine nucleotide alpha hydrolases-like"/>
    <property type="match status" value="1"/>
</dbReference>
<keyword evidence="8" id="KW-0436">Ligase</keyword>
<dbReference type="AlphaFoldDB" id="A0A232FI12"/>
<evidence type="ECO:0000256" key="6">
    <source>
        <dbReference type="ARBA" id="ARBA00022436"/>
    </source>
</evidence>
<gene>
    <name evidence="16" type="ORF">TSAR_001703</name>
</gene>
<dbReference type="PANTHER" id="PTHR11587">
    <property type="entry name" value="ARGININOSUCCINATE SYNTHASE"/>
    <property type="match status" value="1"/>
</dbReference>
<proteinExistence type="inferred from homology"/>
<dbReference type="NCBIfam" id="NF001770">
    <property type="entry name" value="PRK00509.1"/>
    <property type="match status" value="1"/>
</dbReference>
<comment type="subunit">
    <text evidence="3">Homotetramer.</text>
</comment>
<evidence type="ECO:0000256" key="12">
    <source>
        <dbReference type="ARBA" id="ARBA00029916"/>
    </source>
</evidence>
<dbReference type="FunFam" id="3.90.1260.10:FF:000003">
    <property type="entry name" value="Argininosuccinate synthase"/>
    <property type="match status" value="1"/>
</dbReference>
<keyword evidence="6" id="KW-0835">Urea cycle</keyword>
<dbReference type="Gene3D" id="3.40.50.620">
    <property type="entry name" value="HUPs"/>
    <property type="match status" value="1"/>
</dbReference>
<dbReference type="EMBL" id="NNAY01000215">
    <property type="protein sequence ID" value="OXU29967.1"/>
    <property type="molecule type" value="Genomic_DNA"/>
</dbReference>
<evidence type="ECO:0000256" key="8">
    <source>
        <dbReference type="ARBA" id="ARBA00022598"/>
    </source>
</evidence>
<dbReference type="GO" id="GO:0005737">
    <property type="term" value="C:cytoplasm"/>
    <property type="evidence" value="ECO:0007669"/>
    <property type="project" value="TreeGrafter"/>
</dbReference>
<dbReference type="InterPro" id="IPR001518">
    <property type="entry name" value="Arginosuc_synth"/>
</dbReference>
<dbReference type="GO" id="GO:0006526">
    <property type="term" value="P:L-arginine biosynthetic process"/>
    <property type="evidence" value="ECO:0007669"/>
    <property type="project" value="UniProtKB-UniPathway"/>
</dbReference>
<dbReference type="InterPro" id="IPR048267">
    <property type="entry name" value="Arginosuc_syn_N"/>
</dbReference>